<protein>
    <submittedName>
        <fullName evidence="7">CDP-glycerol glycerophosphotransferase family protein</fullName>
    </submittedName>
</protein>
<dbReference type="Gene3D" id="3.40.50.12580">
    <property type="match status" value="1"/>
</dbReference>
<comment type="caution">
    <text evidence="7">The sequence shown here is derived from an EMBL/GenBank/DDBJ whole genome shotgun (WGS) entry which is preliminary data.</text>
</comment>
<dbReference type="RefSeq" id="WP_213098396.1">
    <property type="nucleotide sequence ID" value="NZ_JAGYPH010000002.1"/>
</dbReference>
<comment type="similarity">
    <text evidence="2">Belongs to the CDP-glycerol glycerophosphotransferase family.</text>
</comment>
<reference evidence="7 8" key="1">
    <citation type="submission" date="2021-05" db="EMBL/GenBank/DDBJ databases">
        <title>Novel Bacillus species.</title>
        <authorList>
            <person name="Liu G."/>
        </authorList>
    </citation>
    <scope>NUCLEOTIDE SEQUENCE [LARGE SCALE GENOMIC DNA]</scope>
    <source>
        <strain evidence="7 8">FJAT-49682</strain>
    </source>
</reference>
<dbReference type="GO" id="GO:0019350">
    <property type="term" value="P:teichoic acid biosynthetic process"/>
    <property type="evidence" value="ECO:0007669"/>
    <property type="project" value="UniProtKB-KW"/>
</dbReference>
<evidence type="ECO:0000256" key="3">
    <source>
        <dbReference type="ARBA" id="ARBA00022475"/>
    </source>
</evidence>
<dbReference type="InterPro" id="IPR043148">
    <property type="entry name" value="TagF_C"/>
</dbReference>
<dbReference type="GO" id="GO:0047355">
    <property type="term" value="F:CDP-glycerol glycerophosphotransferase activity"/>
    <property type="evidence" value="ECO:0007669"/>
    <property type="project" value="InterPro"/>
</dbReference>
<evidence type="ECO:0000256" key="5">
    <source>
        <dbReference type="ARBA" id="ARBA00022944"/>
    </source>
</evidence>
<keyword evidence="3" id="KW-1003">Cell membrane</keyword>
<keyword evidence="8" id="KW-1185">Reference proteome</keyword>
<sequence length="391" mass="46335">MIPTLIVKTFIRLSFFMFSFLFPINEKKVTFASYRSEKLEGNLFYIHREFVGRELGYSYYFLFKKYDSSKFGKLYYFIHMVKASYALATSRYFIVDDFYFPIYIVKPRRGMDIIQLWHAAGAFKKFGLSTIGKSFGPSRQYLEQVKVHSNYTKVYVSSQKVIPHYAEAFGMQKEHIYPLGIPRTDLFFDDIKKQNIIEKYHFQFPTLKNKKTILYAPTFRGKSHYQEKFICPIDISLLRKMLGDDYVLLIHLHPYMNKGMYIDEQDKNFAIHIHGQFNIEELLTIADVLITDYSSIIFDYSLLCRPIAFFATDVDEYIKERDFYFEYKSFIPGPLFTETLSLGEWLKKGSADIREISTFRNEFFEYLDGKASERIVNHLLDNGNNKKDYED</sequence>
<dbReference type="EMBL" id="JAGYPN010000002">
    <property type="protein sequence ID" value="MBS4223384.1"/>
    <property type="molecule type" value="Genomic_DNA"/>
</dbReference>
<accession>A0A942USX0</accession>
<evidence type="ECO:0000313" key="7">
    <source>
        <dbReference type="EMBL" id="MBS4223384.1"/>
    </source>
</evidence>
<dbReference type="Proteomes" id="UP000676456">
    <property type="component" value="Unassembled WGS sequence"/>
</dbReference>
<dbReference type="InterPro" id="IPR051612">
    <property type="entry name" value="Teichoic_Acid_Biosynth"/>
</dbReference>
<dbReference type="Pfam" id="PF04464">
    <property type="entry name" value="Glyphos_transf"/>
    <property type="match status" value="1"/>
</dbReference>
<keyword evidence="6" id="KW-0472">Membrane</keyword>
<proteinExistence type="inferred from homology"/>
<dbReference type="PANTHER" id="PTHR37316:SF2">
    <property type="entry name" value="TEICHOIC ACID RIBITOL-PHOSPHATE POLYMERASE TARK"/>
    <property type="match status" value="1"/>
</dbReference>
<keyword evidence="4" id="KW-0808">Transferase</keyword>
<dbReference type="InterPro" id="IPR043149">
    <property type="entry name" value="TagF_N"/>
</dbReference>
<evidence type="ECO:0000256" key="6">
    <source>
        <dbReference type="ARBA" id="ARBA00023136"/>
    </source>
</evidence>
<dbReference type="Gene3D" id="3.40.50.11820">
    <property type="match status" value="1"/>
</dbReference>
<gene>
    <name evidence="7" type="ORF">KHA91_11580</name>
</gene>
<evidence type="ECO:0000256" key="1">
    <source>
        <dbReference type="ARBA" id="ARBA00004202"/>
    </source>
</evidence>
<dbReference type="GO" id="GO:0005886">
    <property type="term" value="C:plasma membrane"/>
    <property type="evidence" value="ECO:0007669"/>
    <property type="project" value="UniProtKB-SubCell"/>
</dbReference>
<keyword evidence="5" id="KW-0777">Teichoic acid biosynthesis</keyword>
<evidence type="ECO:0000256" key="4">
    <source>
        <dbReference type="ARBA" id="ARBA00022679"/>
    </source>
</evidence>
<dbReference type="PANTHER" id="PTHR37316">
    <property type="entry name" value="TEICHOIC ACID GLYCEROL-PHOSPHATE PRIMASE"/>
    <property type="match status" value="1"/>
</dbReference>
<organism evidence="7 8">
    <name type="scientific">Lederbergia citrea</name>
    <dbReference type="NCBI Taxonomy" id="2833581"/>
    <lineage>
        <taxon>Bacteria</taxon>
        <taxon>Bacillati</taxon>
        <taxon>Bacillota</taxon>
        <taxon>Bacilli</taxon>
        <taxon>Bacillales</taxon>
        <taxon>Bacillaceae</taxon>
        <taxon>Lederbergia</taxon>
    </lineage>
</organism>
<evidence type="ECO:0000313" key="8">
    <source>
        <dbReference type="Proteomes" id="UP000676456"/>
    </source>
</evidence>
<name>A0A942USX0_9BACI</name>
<dbReference type="AlphaFoldDB" id="A0A942USX0"/>
<evidence type="ECO:0000256" key="2">
    <source>
        <dbReference type="ARBA" id="ARBA00010488"/>
    </source>
</evidence>
<comment type="subcellular location">
    <subcellularLocation>
        <location evidence="1">Cell membrane</location>
        <topology evidence="1">Peripheral membrane protein</topology>
    </subcellularLocation>
</comment>
<dbReference type="InterPro" id="IPR007554">
    <property type="entry name" value="Glycerophosphate_synth"/>
</dbReference>
<dbReference type="SUPFAM" id="SSF53756">
    <property type="entry name" value="UDP-Glycosyltransferase/glycogen phosphorylase"/>
    <property type="match status" value="1"/>
</dbReference>